<keyword evidence="3" id="KW-1185">Reference proteome</keyword>
<evidence type="ECO:0000313" key="2">
    <source>
        <dbReference type="EMBL" id="CAK9233626.1"/>
    </source>
</evidence>
<evidence type="ECO:0000313" key="3">
    <source>
        <dbReference type="Proteomes" id="UP001497512"/>
    </source>
</evidence>
<reference evidence="2" key="1">
    <citation type="submission" date="2024-02" db="EMBL/GenBank/DDBJ databases">
        <authorList>
            <consortium name="ELIXIR-Norway"/>
            <consortium name="Elixir Norway"/>
        </authorList>
    </citation>
    <scope>NUCLEOTIDE SEQUENCE</scope>
</reference>
<proteinExistence type="predicted"/>
<protein>
    <submittedName>
        <fullName evidence="2">Uncharacterized protein</fullName>
    </submittedName>
</protein>
<dbReference type="EMBL" id="OZ019900">
    <property type="protein sequence ID" value="CAK9233626.1"/>
    <property type="molecule type" value="Genomic_DNA"/>
</dbReference>
<gene>
    <name evidence="2" type="ORF">CSSPTR1EN2_LOCUS21580</name>
</gene>
<name>A0ABP0UYC3_9BRYO</name>
<evidence type="ECO:0000256" key="1">
    <source>
        <dbReference type="SAM" id="MobiDB-lite"/>
    </source>
</evidence>
<feature type="region of interest" description="Disordered" evidence="1">
    <location>
        <begin position="48"/>
        <end position="75"/>
    </location>
</feature>
<dbReference type="Proteomes" id="UP001497512">
    <property type="component" value="Chromosome 8"/>
</dbReference>
<accession>A0ABP0UYC3</accession>
<organism evidence="2 3">
    <name type="scientific">Sphagnum troendelagicum</name>
    <dbReference type="NCBI Taxonomy" id="128251"/>
    <lineage>
        <taxon>Eukaryota</taxon>
        <taxon>Viridiplantae</taxon>
        <taxon>Streptophyta</taxon>
        <taxon>Embryophyta</taxon>
        <taxon>Bryophyta</taxon>
        <taxon>Sphagnophytina</taxon>
        <taxon>Sphagnopsida</taxon>
        <taxon>Sphagnales</taxon>
        <taxon>Sphagnaceae</taxon>
        <taxon>Sphagnum</taxon>
    </lineage>
</organism>
<sequence length="120" mass="13774">MLLSPNQWVWTSKKLDNCTRTEHALCCYDHQYCASIQILSRPCHQIQSGSNQPGKLQQAFERASTRTQPSRFRGLGGMDLRPVVSKLRFLVKVHTAMKEPPISCLGEGVRDNEEHRMDKY</sequence>